<dbReference type="EMBL" id="NPIC01000001">
    <property type="protein sequence ID" value="RDL40818.1"/>
    <property type="molecule type" value="Genomic_DNA"/>
</dbReference>
<feature type="transmembrane region" description="Helical" evidence="2">
    <location>
        <begin position="281"/>
        <end position="310"/>
    </location>
</feature>
<feature type="signal peptide" evidence="3">
    <location>
        <begin position="1"/>
        <end position="26"/>
    </location>
</feature>
<feature type="domain" description="DUF7728" evidence="4">
    <location>
        <begin position="42"/>
        <end position="191"/>
    </location>
</feature>
<keyword evidence="2" id="KW-1133">Transmembrane helix</keyword>
<name>A0A370TZ90_9HELO</name>
<dbReference type="AlphaFoldDB" id="A0A370TZ90"/>
<organism evidence="5 6">
    <name type="scientific">Venustampulla echinocandica</name>
    <dbReference type="NCBI Taxonomy" id="2656787"/>
    <lineage>
        <taxon>Eukaryota</taxon>
        <taxon>Fungi</taxon>
        <taxon>Dikarya</taxon>
        <taxon>Ascomycota</taxon>
        <taxon>Pezizomycotina</taxon>
        <taxon>Leotiomycetes</taxon>
        <taxon>Helotiales</taxon>
        <taxon>Pleuroascaceae</taxon>
        <taxon>Venustampulla</taxon>
    </lineage>
</organism>
<feature type="compositionally biased region" description="Basic residues" evidence="1">
    <location>
        <begin position="241"/>
        <end position="263"/>
    </location>
</feature>
<keyword evidence="6" id="KW-1185">Reference proteome</keyword>
<sequence length="356" mass="38681">MRFTQLGAAAALTGLGSAILLPPTISDDFIKALPIDASTHPDRRVIEISCPGCPVVVPDMHGNLHHVAAENILRLNFSVAHGDSDQLLLNGNQVYPIDPSSENFMKPLSAAQLVKSPEDTWQQAAEPALGYALSVRNTVHMELDNVNLVAVHVDIVEVAGVFIDGIPGIDLRLVETPSGKLMLGDSQVSAPTSPSSSPNDDGQECTTLLCKWRAIIADRLSKLKGCGRKGRPNAQVEGPKHGGRPHNRPHGSRPHGSHRPFRHHRQKNGFSRLARNILKHVLVPVLIGVFVGILASLVGMLVGKFVIFVYRASRGRREQYALVEQDDEAVEHIEDDSKSFVEPPPTYEAVNVKSPE</sequence>
<evidence type="ECO:0000256" key="2">
    <source>
        <dbReference type="SAM" id="Phobius"/>
    </source>
</evidence>
<proteinExistence type="predicted"/>
<dbReference type="PANTHER" id="PTHR40622">
    <property type="match status" value="1"/>
</dbReference>
<dbReference type="OrthoDB" id="5409353at2759"/>
<feature type="region of interest" description="Disordered" evidence="1">
    <location>
        <begin position="333"/>
        <end position="356"/>
    </location>
</feature>
<dbReference type="PANTHER" id="PTHR40622:SF1">
    <property type="match status" value="1"/>
</dbReference>
<keyword evidence="2" id="KW-0812">Transmembrane</keyword>
<evidence type="ECO:0000256" key="1">
    <source>
        <dbReference type="SAM" id="MobiDB-lite"/>
    </source>
</evidence>
<dbReference type="GeneID" id="43593646"/>
<dbReference type="Pfam" id="PF24854">
    <property type="entry name" value="DUF7728"/>
    <property type="match status" value="1"/>
</dbReference>
<evidence type="ECO:0000259" key="4">
    <source>
        <dbReference type="Pfam" id="PF24854"/>
    </source>
</evidence>
<feature type="chain" id="PRO_5016663131" description="DUF7728 domain-containing protein" evidence="3">
    <location>
        <begin position="27"/>
        <end position="356"/>
    </location>
</feature>
<dbReference type="Proteomes" id="UP000254866">
    <property type="component" value="Unassembled WGS sequence"/>
</dbReference>
<comment type="caution">
    <text evidence="5">The sequence shown here is derived from an EMBL/GenBank/DDBJ whole genome shotgun (WGS) entry which is preliminary data.</text>
</comment>
<evidence type="ECO:0000256" key="3">
    <source>
        <dbReference type="SAM" id="SignalP"/>
    </source>
</evidence>
<accession>A0A370TZ90</accession>
<reference evidence="5 6" key="1">
    <citation type="journal article" date="2018" name="IMA Fungus">
        <title>IMA Genome-F 9: Draft genome sequence of Annulohypoxylon stygium, Aspergillus mulundensis, Berkeleyomyces basicola (syn. Thielaviopsis basicola), Ceratocystis smalleyi, two Cercospora beticola strains, Coleophoma cylindrospora, Fusarium fracticaudum, Phialophora cf. hyalina, and Morchella septimelata.</title>
        <authorList>
            <person name="Wingfield B.D."/>
            <person name="Bills G.F."/>
            <person name="Dong Y."/>
            <person name="Huang W."/>
            <person name="Nel W.J."/>
            <person name="Swalarsk-Parry B.S."/>
            <person name="Vaghefi N."/>
            <person name="Wilken P.M."/>
            <person name="An Z."/>
            <person name="de Beer Z.W."/>
            <person name="De Vos L."/>
            <person name="Chen L."/>
            <person name="Duong T.A."/>
            <person name="Gao Y."/>
            <person name="Hammerbacher A."/>
            <person name="Kikkert J.R."/>
            <person name="Li Y."/>
            <person name="Li H."/>
            <person name="Li K."/>
            <person name="Li Q."/>
            <person name="Liu X."/>
            <person name="Ma X."/>
            <person name="Naidoo K."/>
            <person name="Pethybridge S.J."/>
            <person name="Sun J."/>
            <person name="Steenkamp E.T."/>
            <person name="van der Nest M.A."/>
            <person name="van Wyk S."/>
            <person name="Wingfield M.J."/>
            <person name="Xiong C."/>
            <person name="Yue Q."/>
            <person name="Zhang X."/>
        </authorList>
    </citation>
    <scope>NUCLEOTIDE SEQUENCE [LARGE SCALE GENOMIC DNA]</scope>
    <source>
        <strain evidence="5 6">BP 5553</strain>
    </source>
</reference>
<keyword evidence="3" id="KW-0732">Signal</keyword>
<evidence type="ECO:0000313" key="6">
    <source>
        <dbReference type="Proteomes" id="UP000254866"/>
    </source>
</evidence>
<keyword evidence="2" id="KW-0472">Membrane</keyword>
<dbReference type="RefSeq" id="XP_031873474.1">
    <property type="nucleotide sequence ID" value="XM_032009420.1"/>
</dbReference>
<evidence type="ECO:0000313" key="5">
    <source>
        <dbReference type="EMBL" id="RDL40818.1"/>
    </source>
</evidence>
<dbReference type="InterPro" id="IPR056145">
    <property type="entry name" value="DUF7728"/>
</dbReference>
<protein>
    <recommendedName>
        <fullName evidence="4">DUF7728 domain-containing protein</fullName>
    </recommendedName>
</protein>
<feature type="region of interest" description="Disordered" evidence="1">
    <location>
        <begin position="226"/>
        <end position="263"/>
    </location>
</feature>
<gene>
    <name evidence="5" type="ORF">BP5553_00797</name>
</gene>